<dbReference type="Pfam" id="PF02355">
    <property type="entry name" value="SecD_SecF_C"/>
    <property type="match status" value="1"/>
</dbReference>
<dbReference type="InterPro" id="IPR055344">
    <property type="entry name" value="SecD_SecF_C_bact"/>
</dbReference>
<comment type="subunit">
    <text evidence="9">Forms a complex with SecF. Part of the essential Sec protein translocation apparatus which comprises SecA, SecYEG and auxiliary proteins SecDF-YajC and YidC.</text>
</comment>
<dbReference type="InterPro" id="IPR022813">
    <property type="entry name" value="SecD/SecF_arch_bac"/>
</dbReference>
<gene>
    <name evidence="9 14" type="primary">secD</name>
    <name evidence="14" type="ORF">J8380_14810</name>
</gene>
<keyword evidence="3 9" id="KW-1003">Cell membrane</keyword>
<protein>
    <recommendedName>
        <fullName evidence="9">Protein translocase subunit SecD</fullName>
    </recommendedName>
</protein>
<evidence type="ECO:0000313" key="15">
    <source>
        <dbReference type="Proteomes" id="UP000672027"/>
    </source>
</evidence>
<dbReference type="Pfam" id="PF22599">
    <property type="entry name" value="SecDF_P1_head"/>
    <property type="match status" value="1"/>
</dbReference>
<dbReference type="Pfam" id="PF07549">
    <property type="entry name" value="Sec_GG"/>
    <property type="match status" value="1"/>
</dbReference>
<comment type="function">
    <text evidence="9">Part of the Sec protein translocase complex. Interacts with the SecYEG preprotein conducting channel. SecDF uses the proton motive force (PMF) to complete protein translocation after the ATP-dependent function of SecA.</text>
</comment>
<evidence type="ECO:0000259" key="12">
    <source>
        <dbReference type="Pfam" id="PF21760"/>
    </source>
</evidence>
<evidence type="ECO:0000259" key="11">
    <source>
        <dbReference type="Pfam" id="PF13721"/>
    </source>
</evidence>
<dbReference type="InterPro" id="IPR005791">
    <property type="entry name" value="SecD"/>
</dbReference>
<evidence type="ECO:0000259" key="10">
    <source>
        <dbReference type="Pfam" id="PF02355"/>
    </source>
</evidence>
<feature type="transmembrane region" description="Helical" evidence="9">
    <location>
        <begin position="550"/>
        <end position="572"/>
    </location>
</feature>
<feature type="transmembrane region" description="Helical" evidence="9">
    <location>
        <begin position="479"/>
        <end position="499"/>
    </location>
</feature>
<keyword evidence="4 9" id="KW-0812">Transmembrane</keyword>
<evidence type="ECO:0000256" key="4">
    <source>
        <dbReference type="ARBA" id="ARBA00022692"/>
    </source>
</evidence>
<evidence type="ECO:0000256" key="5">
    <source>
        <dbReference type="ARBA" id="ARBA00022927"/>
    </source>
</evidence>
<dbReference type="EMBL" id="CP072800">
    <property type="protein sequence ID" value="QTR49493.1"/>
    <property type="molecule type" value="Genomic_DNA"/>
</dbReference>
<dbReference type="Gene3D" id="3.30.70.3400">
    <property type="match status" value="2"/>
</dbReference>
<dbReference type="InterPro" id="IPR048634">
    <property type="entry name" value="SecD_SecF_C"/>
</dbReference>
<proteinExistence type="inferred from homology"/>
<evidence type="ECO:0000256" key="2">
    <source>
        <dbReference type="ARBA" id="ARBA00022448"/>
    </source>
</evidence>
<feature type="transmembrane region" description="Helical" evidence="9">
    <location>
        <begin position="578"/>
        <end position="602"/>
    </location>
</feature>
<feature type="domain" description="Protein export membrane protein SecD/SecF C-terminal" evidence="10">
    <location>
        <begin position="437"/>
        <end position="604"/>
    </location>
</feature>
<name>A0ABX7X469_9GAMM</name>
<keyword evidence="6 9" id="KW-1133">Transmembrane helix</keyword>
<dbReference type="Gene3D" id="3.30.1360.200">
    <property type="match status" value="1"/>
</dbReference>
<feature type="domain" description="SecD export protein N-terminal TM" evidence="11">
    <location>
        <begin position="1"/>
        <end position="102"/>
    </location>
</feature>
<evidence type="ECO:0000256" key="9">
    <source>
        <dbReference type="HAMAP-Rule" id="MF_01463"/>
    </source>
</evidence>
<feature type="domain" description="Protein translocase subunit SecDF P1" evidence="12">
    <location>
        <begin position="227"/>
        <end position="286"/>
    </location>
</feature>
<evidence type="ECO:0000256" key="8">
    <source>
        <dbReference type="ARBA" id="ARBA00023136"/>
    </source>
</evidence>
<keyword evidence="15" id="KW-1185">Reference proteome</keyword>
<evidence type="ECO:0000256" key="1">
    <source>
        <dbReference type="ARBA" id="ARBA00004651"/>
    </source>
</evidence>
<dbReference type="InterPro" id="IPR027398">
    <property type="entry name" value="SecD-TM"/>
</dbReference>
<dbReference type="Pfam" id="PF13721">
    <property type="entry name" value="SecD-TM1"/>
    <property type="match status" value="1"/>
</dbReference>
<comment type="subcellular location">
    <subcellularLocation>
        <location evidence="1 9">Cell membrane</location>
        <topology evidence="1 9">Multi-pass membrane protein</topology>
    </subcellularLocation>
</comment>
<dbReference type="NCBIfam" id="TIGR00916">
    <property type="entry name" value="2A0604s01"/>
    <property type="match status" value="1"/>
</dbReference>
<evidence type="ECO:0000256" key="3">
    <source>
        <dbReference type="ARBA" id="ARBA00022475"/>
    </source>
</evidence>
<evidence type="ECO:0000256" key="7">
    <source>
        <dbReference type="ARBA" id="ARBA00023010"/>
    </source>
</evidence>
<dbReference type="RefSeq" id="WP_210226335.1">
    <property type="nucleotide sequence ID" value="NZ_CP072800.1"/>
</dbReference>
<sequence>MNRYPLWKYVLVGVVLLVGLVYAAPNLFPSQPAVQISSTSEDVLDEASQQRFEQALVAKGLDIKFTESKGSQVLFHFADTDTQLAAAEVLKETAGKDFVVALNLAPATPAWLRAFNAQPMYLGLDLRGGVHFLMEVDMKAAVDKALERYDNEFRDLFRDQKIKYLGVTREGETVSVKFREVAERNAAIEALRAEYGDSLQIAAPDDSTDLQAGISETAIAAVQKFALQQNITTLRKRVNELGVAEPIIQQQGANRIVVQLPGVQDTARAKEILGATATLEFRLVDENNDPFQAKQSGRAPIGMSLYTERDGSPILLNRRVMLTGESIIDASSGFDENSRPAVHITLDGKGASRFAKVTGENVQKLMAVVFIETKIETVEVNGELQKTSRTEQEVINVARIQEQLSKRFQITGLDSPKEARDLALLLRAGALAAPLYIVEERTVGPNLGKENIETGFQSILIGFALVLIFMAVYYRVFGLVANVALTMNVVLVFAMLSMLQATLTLPGIAGIVLTIGMAVDANVLIFERIKEELRTGASTQRAINAGFERALSTITDANITTLIAAVVLFSFGTGPIKGFAITLALGIISSMFTAIVVSRALINLIYGNRRVQTLSI</sequence>
<dbReference type="Proteomes" id="UP000672027">
    <property type="component" value="Chromosome"/>
</dbReference>
<reference evidence="14 15" key="1">
    <citation type="submission" date="2021-04" db="EMBL/GenBank/DDBJ databases">
        <title>Genomics, taxonomy and metabolism of representatives of sulfur bacteria of the genus Thiothrix: Thiothrix fructosivorans QT, Thiothrix unzii A1T and three new species, Thiothrix subterranea sp. nov., Thiothrix litoralis sp. nov. and 'Candidatus Thiothrix anitrata' sp. nov.</title>
        <authorList>
            <person name="Ravin N.V."/>
            <person name="Smolyakov D."/>
            <person name="Rudenko T.S."/>
            <person name="Mardanov A.V."/>
            <person name="Beletsky A.V."/>
            <person name="Markov N.D."/>
            <person name="Fomenkov A.I."/>
            <person name="Roberts R.J."/>
            <person name="Karnachuk O.V."/>
            <person name="Novikov A."/>
            <person name="Grabovich M.Y."/>
        </authorList>
    </citation>
    <scope>NUCLEOTIDE SEQUENCE [LARGE SCALE GENOMIC DNA]</scope>
    <source>
        <strain evidence="14 15">A52</strain>
    </source>
</reference>
<evidence type="ECO:0000313" key="14">
    <source>
        <dbReference type="EMBL" id="QTR49493.1"/>
    </source>
</evidence>
<dbReference type="HAMAP" id="MF_01463_B">
    <property type="entry name" value="SecD_B"/>
    <property type="match status" value="1"/>
</dbReference>
<comment type="similarity">
    <text evidence="9">Belongs to the SecD/SecF family. SecD subfamily.</text>
</comment>
<dbReference type="PANTHER" id="PTHR30081">
    <property type="entry name" value="PROTEIN-EXPORT MEMBRANE PROTEIN SEC"/>
    <property type="match status" value="1"/>
</dbReference>
<dbReference type="Pfam" id="PF21760">
    <property type="entry name" value="SecD_1st"/>
    <property type="match status" value="1"/>
</dbReference>
<evidence type="ECO:0000256" key="6">
    <source>
        <dbReference type="ARBA" id="ARBA00022989"/>
    </source>
</evidence>
<dbReference type="InterPro" id="IPR054384">
    <property type="entry name" value="SecDF_P1_head"/>
</dbReference>
<keyword evidence="5 9" id="KW-0653">Protein transport</keyword>
<feature type="transmembrane region" description="Helical" evidence="9">
    <location>
        <begin position="455"/>
        <end position="474"/>
    </location>
</feature>
<keyword evidence="2 9" id="KW-0813">Transport</keyword>
<feature type="transmembrane region" description="Helical" evidence="9">
    <location>
        <begin position="505"/>
        <end position="529"/>
    </location>
</feature>
<organism evidence="14 15">
    <name type="scientific">Candidatus Thiothrix anitrata</name>
    <dbReference type="NCBI Taxonomy" id="2823902"/>
    <lineage>
        <taxon>Bacteria</taxon>
        <taxon>Pseudomonadati</taxon>
        <taxon>Pseudomonadota</taxon>
        <taxon>Gammaproteobacteria</taxon>
        <taxon>Thiotrichales</taxon>
        <taxon>Thiotrichaceae</taxon>
        <taxon>Thiothrix</taxon>
    </lineage>
</organism>
<dbReference type="PANTHER" id="PTHR30081:SF1">
    <property type="entry name" value="PROTEIN TRANSLOCASE SUBUNIT SECD"/>
    <property type="match status" value="1"/>
</dbReference>
<dbReference type="SUPFAM" id="SSF82866">
    <property type="entry name" value="Multidrug efflux transporter AcrB transmembrane domain"/>
    <property type="match status" value="1"/>
</dbReference>
<keyword evidence="7 9" id="KW-0811">Translocation</keyword>
<dbReference type="NCBIfam" id="TIGR01129">
    <property type="entry name" value="secD"/>
    <property type="match status" value="1"/>
</dbReference>
<evidence type="ECO:0000259" key="13">
    <source>
        <dbReference type="Pfam" id="PF22599"/>
    </source>
</evidence>
<dbReference type="InterPro" id="IPR022646">
    <property type="entry name" value="SecD/SecF_CS"/>
</dbReference>
<dbReference type="Gene3D" id="1.20.1640.10">
    <property type="entry name" value="Multidrug efflux transporter AcrB transmembrane domain"/>
    <property type="match status" value="1"/>
</dbReference>
<accession>A0ABX7X469</accession>
<comment type="caution">
    <text evidence="9">Lacks conserved residue(s) required for the propagation of feature annotation.</text>
</comment>
<feature type="domain" description="SecDF P1 head subdomain" evidence="13">
    <location>
        <begin position="306"/>
        <end position="433"/>
    </location>
</feature>
<dbReference type="InterPro" id="IPR048631">
    <property type="entry name" value="SecD_1st"/>
</dbReference>
<keyword evidence="8 9" id="KW-0472">Membrane</keyword>